<dbReference type="OrthoDB" id="1095974at2"/>
<dbReference type="STRING" id="111105.HR09_02020"/>
<comment type="caution">
    <text evidence="2">The sequence shown here is derived from an EMBL/GenBank/DDBJ whole genome shotgun (WGS) entry which is preliminary data.</text>
</comment>
<dbReference type="eggNOG" id="ENOG502ZPRF">
    <property type="taxonomic scope" value="Bacteria"/>
</dbReference>
<evidence type="ECO:0000313" key="2">
    <source>
        <dbReference type="EMBL" id="KGN83866.1"/>
    </source>
</evidence>
<dbReference type="RefSeq" id="WP_039418789.1">
    <property type="nucleotide sequence ID" value="NZ_JRAI01000082.1"/>
</dbReference>
<organism evidence="2 3">
    <name type="scientific">Porphyromonas gulae</name>
    <dbReference type="NCBI Taxonomy" id="111105"/>
    <lineage>
        <taxon>Bacteria</taxon>
        <taxon>Pseudomonadati</taxon>
        <taxon>Bacteroidota</taxon>
        <taxon>Bacteroidia</taxon>
        <taxon>Bacteroidales</taxon>
        <taxon>Porphyromonadaceae</taxon>
        <taxon>Porphyromonas</taxon>
    </lineage>
</organism>
<keyword evidence="1" id="KW-0472">Membrane</keyword>
<proteinExistence type="predicted"/>
<dbReference type="Proteomes" id="UP000030130">
    <property type="component" value="Unassembled WGS sequence"/>
</dbReference>
<evidence type="ECO:0000313" key="3">
    <source>
        <dbReference type="Proteomes" id="UP000030130"/>
    </source>
</evidence>
<accession>A0A099WVE8</accession>
<dbReference type="GeneID" id="57239714"/>
<dbReference type="AlphaFoldDB" id="A0A099WVE8"/>
<sequence length="73" mass="8150">MKRRIRMHLALAVLLCLVGLLLLFIGFFVPPVGEIDSSVLIAYGEVSTFAGSLLGIDYRYRYKHSGYGKKSDL</sequence>
<evidence type="ECO:0000256" key="1">
    <source>
        <dbReference type="SAM" id="Phobius"/>
    </source>
</evidence>
<reference evidence="2 3" key="1">
    <citation type="submission" date="2014-08" db="EMBL/GenBank/DDBJ databases">
        <title>Porphyromonas gulae strain:COT-052_OH1451 Genome sequencing.</title>
        <authorList>
            <person name="Wallis C."/>
            <person name="Deusch O."/>
            <person name="O'Flynn C."/>
            <person name="Davis I."/>
            <person name="Jospin G."/>
            <person name="Darling A.E."/>
            <person name="Coil D.A."/>
            <person name="Alexiev A."/>
            <person name="Horsfall A."/>
            <person name="Kirkwood N."/>
            <person name="Harris S."/>
            <person name="Eisen J.A."/>
        </authorList>
    </citation>
    <scope>NUCLEOTIDE SEQUENCE [LARGE SCALE GENOMIC DNA]</scope>
    <source>
        <strain evidence="3">COT-052 OH1451</strain>
    </source>
</reference>
<name>A0A099WVE8_9PORP</name>
<gene>
    <name evidence="2" type="ORF">HR08_10465</name>
</gene>
<keyword evidence="1" id="KW-0812">Transmembrane</keyword>
<protein>
    <submittedName>
        <fullName evidence="2">Uncharacterized protein</fullName>
    </submittedName>
</protein>
<keyword evidence="1" id="KW-1133">Transmembrane helix</keyword>
<feature type="transmembrane region" description="Helical" evidence="1">
    <location>
        <begin position="38"/>
        <end position="60"/>
    </location>
</feature>
<dbReference type="EMBL" id="JRAI01000082">
    <property type="protein sequence ID" value="KGN83866.1"/>
    <property type="molecule type" value="Genomic_DNA"/>
</dbReference>